<accession>A0A8S4SCQ8</accession>
<dbReference type="AlphaFoldDB" id="A0A8S4SCQ8"/>
<keyword evidence="2" id="KW-1185">Reference proteome</keyword>
<organism evidence="1 2">
    <name type="scientific">Pararge aegeria aegeria</name>
    <dbReference type="NCBI Taxonomy" id="348720"/>
    <lineage>
        <taxon>Eukaryota</taxon>
        <taxon>Metazoa</taxon>
        <taxon>Ecdysozoa</taxon>
        <taxon>Arthropoda</taxon>
        <taxon>Hexapoda</taxon>
        <taxon>Insecta</taxon>
        <taxon>Pterygota</taxon>
        <taxon>Neoptera</taxon>
        <taxon>Endopterygota</taxon>
        <taxon>Lepidoptera</taxon>
        <taxon>Glossata</taxon>
        <taxon>Ditrysia</taxon>
        <taxon>Papilionoidea</taxon>
        <taxon>Nymphalidae</taxon>
        <taxon>Satyrinae</taxon>
        <taxon>Satyrini</taxon>
        <taxon>Parargina</taxon>
        <taxon>Pararge</taxon>
    </lineage>
</organism>
<evidence type="ECO:0000313" key="1">
    <source>
        <dbReference type="EMBL" id="CAH2266098.1"/>
    </source>
</evidence>
<dbReference type="Proteomes" id="UP000838756">
    <property type="component" value="Unassembled WGS sequence"/>
</dbReference>
<dbReference type="OrthoDB" id="6618165at2759"/>
<gene>
    <name evidence="1" type="primary">jg11103</name>
    <name evidence="1" type="ORF">PAEG_LOCUS25180</name>
</gene>
<proteinExistence type="predicted"/>
<comment type="caution">
    <text evidence="1">The sequence shown here is derived from an EMBL/GenBank/DDBJ whole genome shotgun (WGS) entry which is preliminary data.</text>
</comment>
<reference evidence="1" key="1">
    <citation type="submission" date="2022-03" db="EMBL/GenBank/DDBJ databases">
        <authorList>
            <person name="Lindestad O."/>
        </authorList>
    </citation>
    <scope>NUCLEOTIDE SEQUENCE</scope>
</reference>
<name>A0A8S4SCQ8_9NEOP</name>
<dbReference type="EMBL" id="CAKXAJ010026300">
    <property type="protein sequence ID" value="CAH2266098.1"/>
    <property type="molecule type" value="Genomic_DNA"/>
</dbReference>
<sequence length="229" mass="25651">MENKFCRVVTADENTAVTTALFPGVLYEMSKILFILFSVVIASVLSAEIPSHVTLDKQDNLKPDVSEAIETHAIYKKPLKPELEHHPVYRAEELKSQGRARIEPVRSHGPVVKHDMLADEPASDPAVDKADNYGFSNPVEVAYPDIPYAPGYGYGNGFTGPNGYDLYNPIDYYMEPDTSTAGLLWSQVPDSRHHFQRCRTDPRGDEIVDNSREIGENRQSCRLCEDGHK</sequence>
<evidence type="ECO:0000313" key="2">
    <source>
        <dbReference type="Proteomes" id="UP000838756"/>
    </source>
</evidence>
<protein>
    <submittedName>
        <fullName evidence="1">Jg11103 protein</fullName>
    </submittedName>
</protein>